<evidence type="ECO:0000256" key="11">
    <source>
        <dbReference type="HAMAP-Rule" id="MF_00123"/>
    </source>
</evidence>
<evidence type="ECO:0000256" key="6">
    <source>
        <dbReference type="ARBA" id="ARBA00022741"/>
    </source>
</evidence>
<accession>A0A6M3HXE7</accession>
<feature type="domain" description="Arginyl tRNA synthetase N-terminal" evidence="14">
    <location>
        <begin position="1"/>
        <end position="86"/>
    </location>
</feature>
<dbReference type="InterPro" id="IPR014729">
    <property type="entry name" value="Rossmann-like_a/b/a_fold"/>
</dbReference>
<dbReference type="InterPro" id="IPR035684">
    <property type="entry name" value="ArgRS_core"/>
</dbReference>
<evidence type="ECO:0000256" key="9">
    <source>
        <dbReference type="ARBA" id="ARBA00023146"/>
    </source>
</evidence>
<organism evidence="15 16">
    <name type="scientific">Allofrancisella frigidaquae</name>
    <dbReference type="NCBI Taxonomy" id="1085644"/>
    <lineage>
        <taxon>Bacteria</taxon>
        <taxon>Pseudomonadati</taxon>
        <taxon>Pseudomonadota</taxon>
        <taxon>Gammaproteobacteria</taxon>
        <taxon>Thiotrichales</taxon>
        <taxon>Francisellaceae</taxon>
        <taxon>Allofrancisella</taxon>
    </lineage>
</organism>
<dbReference type="GO" id="GO:0005737">
    <property type="term" value="C:cytoplasm"/>
    <property type="evidence" value="ECO:0007669"/>
    <property type="project" value="UniProtKB-SubCell"/>
</dbReference>
<dbReference type="AlphaFoldDB" id="A0A6M3HXE7"/>
<evidence type="ECO:0000256" key="10">
    <source>
        <dbReference type="ARBA" id="ARBA00049339"/>
    </source>
</evidence>
<comment type="subcellular location">
    <subcellularLocation>
        <location evidence="1 11">Cytoplasm</location>
    </subcellularLocation>
</comment>
<evidence type="ECO:0000259" key="13">
    <source>
        <dbReference type="SMART" id="SM00836"/>
    </source>
</evidence>
<keyword evidence="7 11" id="KW-0067">ATP-binding</keyword>
<dbReference type="Gene3D" id="3.40.50.620">
    <property type="entry name" value="HUPs"/>
    <property type="match status" value="1"/>
</dbReference>
<feature type="short sequence motif" description="'HIGH' region" evidence="11">
    <location>
        <begin position="122"/>
        <end position="132"/>
    </location>
</feature>
<dbReference type="Gene3D" id="1.10.730.10">
    <property type="entry name" value="Isoleucyl-tRNA Synthetase, Domain 1"/>
    <property type="match status" value="1"/>
</dbReference>
<dbReference type="InterPro" id="IPR001412">
    <property type="entry name" value="aa-tRNA-synth_I_CS"/>
</dbReference>
<dbReference type="KEGG" id="afri:E3E15_05215"/>
<dbReference type="Pfam" id="PF03485">
    <property type="entry name" value="Arg_tRNA_synt_N"/>
    <property type="match status" value="1"/>
</dbReference>
<keyword evidence="8 11" id="KW-0648">Protein biosynthesis</keyword>
<evidence type="ECO:0000256" key="1">
    <source>
        <dbReference type="ARBA" id="ARBA00004496"/>
    </source>
</evidence>
<dbReference type="NCBIfam" id="TIGR00456">
    <property type="entry name" value="argS"/>
    <property type="match status" value="1"/>
</dbReference>
<proteinExistence type="inferred from homology"/>
<dbReference type="PRINTS" id="PR01038">
    <property type="entry name" value="TRNASYNTHARG"/>
</dbReference>
<dbReference type="SUPFAM" id="SSF47323">
    <property type="entry name" value="Anticodon-binding domain of a subclass of class I aminoacyl-tRNA synthetases"/>
    <property type="match status" value="1"/>
</dbReference>
<evidence type="ECO:0000256" key="12">
    <source>
        <dbReference type="RuleBase" id="RU363038"/>
    </source>
</evidence>
<dbReference type="SMART" id="SM00836">
    <property type="entry name" value="DALR_1"/>
    <property type="match status" value="1"/>
</dbReference>
<sequence length="581" mass="65975">MNIEVYLSKIFAKAFQKLNYGESFAKVVVSTREGIGHFQCNGAMPLAKFAKKPPFVIAQEIIECIEQKDIFSKIEIAKPGFINITLCPNFLSKVVNDFFKTNSFGVESNPNPKKIVLDFGGPNVAKPMHVGHIRSALLGDALQRLYRFCGDEVISDVHLGDWGTQMGMLIEEIKLRSPELTYFDKEYTKEYPKKSPVTVAELAQIYPQASKRCKSDMSEMEKARQATFELQQGRRGYVALWKHFVRISIEAVKKDFQELDINFDLWLGESDANKYVGEMVEYLKSKDFMYEDEGAWVIDTGKQDTPPLIIVKSDGGIMYGTTDLATLWQRNKDFDPDKVVYVVDKRQSLHFKQVFSVAQKTNIVNTKCQLEHIAFGTVNGKDGKPFKTREGGVMHLSDLISQAKICARQRMPEENDEEVINQVAMATIKFGDLVNNYSNDYIFDLEKFAQYEGKTGPYLLYTAVRAKSIIRKVFGDEYNLQDLVKDYNVSAATNEYEEKLQLQLIQFPMAITRAYDTSQPHIICEFAYSLANIFNKFYANCPITNITDQEIQDARLALCVAMVKAMSIALGVLGISIPERM</sequence>
<dbReference type="Pfam" id="PF05746">
    <property type="entry name" value="DALR_1"/>
    <property type="match status" value="1"/>
</dbReference>
<reference evidence="15 16" key="1">
    <citation type="submission" date="2019-03" db="EMBL/GenBank/DDBJ databases">
        <title>Complete Genome Sequence of Allofrancisella frigidaquae Strain SYSU 10HL1970 Isolated from Water-Cooling Systems in China.</title>
        <authorList>
            <person name="Ohrman C."/>
            <person name="Uneklint I."/>
            <person name="Sjodin A."/>
        </authorList>
    </citation>
    <scope>NUCLEOTIDE SEQUENCE [LARGE SCALE GENOMIC DNA]</scope>
    <source>
        <strain evidence="15 16">SYSU 10HL1970</strain>
    </source>
</reference>
<dbReference type="FunFam" id="1.10.730.10:FF:000006">
    <property type="entry name" value="Arginyl-tRNA synthetase 2, mitochondrial"/>
    <property type="match status" value="1"/>
</dbReference>
<protein>
    <recommendedName>
        <fullName evidence="11">Arginine--tRNA ligase</fullName>
        <ecNumber evidence="11">6.1.1.19</ecNumber>
    </recommendedName>
    <alternativeName>
        <fullName evidence="11">Arginyl-tRNA synthetase</fullName>
        <shortName evidence="11">ArgRS</shortName>
    </alternativeName>
</protein>
<dbReference type="InterPro" id="IPR001278">
    <property type="entry name" value="Arg-tRNA-ligase"/>
</dbReference>
<evidence type="ECO:0000256" key="2">
    <source>
        <dbReference type="ARBA" id="ARBA00005594"/>
    </source>
</evidence>
<dbReference type="InterPro" id="IPR008909">
    <property type="entry name" value="DALR_anticod-bd"/>
</dbReference>
<evidence type="ECO:0000313" key="15">
    <source>
        <dbReference type="EMBL" id="QIV94781.1"/>
    </source>
</evidence>
<dbReference type="InterPro" id="IPR036695">
    <property type="entry name" value="Arg-tRNA-synth_N_sf"/>
</dbReference>
<gene>
    <name evidence="11 15" type="primary">argS</name>
    <name evidence="15" type="ORF">E3E15_05215</name>
</gene>
<evidence type="ECO:0000256" key="7">
    <source>
        <dbReference type="ARBA" id="ARBA00022840"/>
    </source>
</evidence>
<dbReference type="GO" id="GO:0004814">
    <property type="term" value="F:arginine-tRNA ligase activity"/>
    <property type="evidence" value="ECO:0007669"/>
    <property type="project" value="UniProtKB-UniRule"/>
</dbReference>
<keyword evidence="5 11" id="KW-0436">Ligase</keyword>
<dbReference type="InterPro" id="IPR005148">
    <property type="entry name" value="Arg-tRNA-synth_N"/>
</dbReference>
<dbReference type="PANTHER" id="PTHR11956">
    <property type="entry name" value="ARGINYL-TRNA SYNTHETASE"/>
    <property type="match status" value="1"/>
</dbReference>
<dbReference type="GO" id="GO:0006420">
    <property type="term" value="P:arginyl-tRNA aminoacylation"/>
    <property type="evidence" value="ECO:0007669"/>
    <property type="project" value="UniProtKB-UniRule"/>
</dbReference>
<evidence type="ECO:0000256" key="4">
    <source>
        <dbReference type="ARBA" id="ARBA00022490"/>
    </source>
</evidence>
<dbReference type="InterPro" id="IPR009080">
    <property type="entry name" value="tRNAsynth_Ia_anticodon-bd"/>
</dbReference>
<dbReference type="Gene3D" id="3.30.1360.70">
    <property type="entry name" value="Arginyl tRNA synthetase N-terminal domain"/>
    <property type="match status" value="1"/>
</dbReference>
<evidence type="ECO:0000259" key="14">
    <source>
        <dbReference type="SMART" id="SM01016"/>
    </source>
</evidence>
<dbReference type="EC" id="6.1.1.19" evidence="11"/>
<dbReference type="SUPFAM" id="SSF55190">
    <property type="entry name" value="Arginyl-tRNA synthetase (ArgRS), N-terminal 'additional' domain"/>
    <property type="match status" value="1"/>
</dbReference>
<dbReference type="CDD" id="cd00671">
    <property type="entry name" value="ArgRS_core"/>
    <property type="match status" value="1"/>
</dbReference>
<keyword evidence="6 11" id="KW-0547">Nucleotide-binding</keyword>
<dbReference type="SMART" id="SM01016">
    <property type="entry name" value="Arg_tRNA_synt_N"/>
    <property type="match status" value="1"/>
</dbReference>
<evidence type="ECO:0000313" key="16">
    <source>
        <dbReference type="Proteomes" id="UP000503320"/>
    </source>
</evidence>
<dbReference type="HAMAP" id="MF_00123">
    <property type="entry name" value="Arg_tRNA_synth"/>
    <property type="match status" value="1"/>
</dbReference>
<dbReference type="Proteomes" id="UP000503320">
    <property type="component" value="Chromosome"/>
</dbReference>
<dbReference type="FunFam" id="3.40.50.620:FF:000116">
    <property type="entry name" value="Arginine--tRNA ligase"/>
    <property type="match status" value="1"/>
</dbReference>
<dbReference type="RefSeq" id="WP_172106868.1">
    <property type="nucleotide sequence ID" value="NZ_CP038017.1"/>
</dbReference>
<evidence type="ECO:0000256" key="3">
    <source>
        <dbReference type="ARBA" id="ARBA00011245"/>
    </source>
</evidence>
<dbReference type="EMBL" id="CP038017">
    <property type="protein sequence ID" value="QIV94781.1"/>
    <property type="molecule type" value="Genomic_DNA"/>
</dbReference>
<keyword evidence="9 11" id="KW-0030">Aminoacyl-tRNA synthetase</keyword>
<keyword evidence="4 11" id="KW-0963">Cytoplasm</keyword>
<evidence type="ECO:0000256" key="8">
    <source>
        <dbReference type="ARBA" id="ARBA00022917"/>
    </source>
</evidence>
<dbReference type="PROSITE" id="PS00178">
    <property type="entry name" value="AA_TRNA_LIGASE_I"/>
    <property type="match status" value="1"/>
</dbReference>
<dbReference type="PANTHER" id="PTHR11956:SF5">
    <property type="entry name" value="ARGININE--TRNA LIGASE, CYTOPLASMIC"/>
    <property type="match status" value="1"/>
</dbReference>
<comment type="catalytic activity">
    <reaction evidence="10 11">
        <text>tRNA(Arg) + L-arginine + ATP = L-arginyl-tRNA(Arg) + AMP + diphosphate</text>
        <dbReference type="Rhea" id="RHEA:20301"/>
        <dbReference type="Rhea" id="RHEA-COMP:9658"/>
        <dbReference type="Rhea" id="RHEA-COMP:9673"/>
        <dbReference type="ChEBI" id="CHEBI:30616"/>
        <dbReference type="ChEBI" id="CHEBI:32682"/>
        <dbReference type="ChEBI" id="CHEBI:33019"/>
        <dbReference type="ChEBI" id="CHEBI:78442"/>
        <dbReference type="ChEBI" id="CHEBI:78513"/>
        <dbReference type="ChEBI" id="CHEBI:456215"/>
        <dbReference type="EC" id="6.1.1.19"/>
    </reaction>
</comment>
<comment type="subunit">
    <text evidence="3 11">Monomer.</text>
</comment>
<dbReference type="SUPFAM" id="SSF52374">
    <property type="entry name" value="Nucleotidylyl transferase"/>
    <property type="match status" value="1"/>
</dbReference>
<keyword evidence="16" id="KW-1185">Reference proteome</keyword>
<name>A0A6M3HXE7_9GAMM</name>
<feature type="domain" description="DALR anticodon binding" evidence="13">
    <location>
        <begin position="459"/>
        <end position="581"/>
    </location>
</feature>
<dbReference type="Pfam" id="PF00750">
    <property type="entry name" value="tRNA-synt_1d"/>
    <property type="match status" value="1"/>
</dbReference>
<comment type="similarity">
    <text evidence="2 11 12">Belongs to the class-I aminoacyl-tRNA synthetase family.</text>
</comment>
<dbReference type="GO" id="GO:0005524">
    <property type="term" value="F:ATP binding"/>
    <property type="evidence" value="ECO:0007669"/>
    <property type="project" value="UniProtKB-UniRule"/>
</dbReference>
<evidence type="ECO:0000256" key="5">
    <source>
        <dbReference type="ARBA" id="ARBA00022598"/>
    </source>
</evidence>